<dbReference type="EMBL" id="MK814638">
    <property type="protein sequence ID" value="QCI05687.1"/>
    <property type="molecule type" value="Genomic_DNA"/>
</dbReference>
<evidence type="ECO:0000256" key="3">
    <source>
        <dbReference type="ARBA" id="ARBA00022448"/>
    </source>
</evidence>
<reference evidence="8" key="2">
    <citation type="submission" date="2019-04" db="EMBL/GenBank/DDBJ databases">
        <authorList>
            <person name="Pasella M."/>
        </authorList>
    </citation>
    <scope>NUCLEOTIDE SEQUENCE</scope>
    <source>
        <strain evidence="8">PD2928_6</strain>
    </source>
</reference>
<dbReference type="GO" id="GO:0016020">
    <property type="term" value="C:membrane"/>
    <property type="evidence" value="ECO:0007669"/>
    <property type="project" value="UniProtKB-SubCell"/>
</dbReference>
<evidence type="ECO:0000256" key="7">
    <source>
        <dbReference type="ARBA" id="ARBA00023310"/>
    </source>
</evidence>
<name>A0A4D6WPW0_9FLOR</name>
<protein>
    <submittedName>
        <fullName evidence="8">ATP synthase CF1 subunit delta</fullName>
    </submittedName>
</protein>
<accession>A0A4D6WPW0</accession>
<proteinExistence type="inferred from homology"/>
<keyword evidence="7" id="KW-0066">ATP synthesis</keyword>
<dbReference type="PRINTS" id="PR00125">
    <property type="entry name" value="ATPASEDELTA"/>
</dbReference>
<dbReference type="PANTHER" id="PTHR11910">
    <property type="entry name" value="ATP SYNTHASE DELTA CHAIN"/>
    <property type="match status" value="1"/>
</dbReference>
<sequence length="184" mass="20992">MSTQSTINKIAVPYAEALLELSKSSKLLKETTKDLSLISTTLLESKDLQLFLYHPLNKIFIKKNVLKKIFKNQVNDFVLKFLLVLIDRRRIFLLVTIIDKYLDLAYKLESTIVAELSTAIALNESQQDDLIKKIKLMTNSEYVKLKMIVDINLIGGFYLKIGSKVIDSSLAGKLKQISFYLNTN</sequence>
<dbReference type="NCBIfam" id="TIGR01145">
    <property type="entry name" value="ATP_synt_delta"/>
    <property type="match status" value="1"/>
</dbReference>
<evidence type="ECO:0000256" key="6">
    <source>
        <dbReference type="ARBA" id="ARBA00023136"/>
    </source>
</evidence>
<keyword evidence="4" id="KW-0375">Hydrogen ion transport</keyword>
<evidence type="ECO:0000313" key="8">
    <source>
        <dbReference type="EMBL" id="QCI05687.1"/>
    </source>
</evidence>
<evidence type="ECO:0000256" key="2">
    <source>
        <dbReference type="ARBA" id="ARBA00007046"/>
    </source>
</evidence>
<dbReference type="InterPro" id="IPR020781">
    <property type="entry name" value="ATPase_OSCP/d_CS"/>
</dbReference>
<dbReference type="InterPro" id="IPR000711">
    <property type="entry name" value="ATPase_OSCP/dsu"/>
</dbReference>
<dbReference type="GO" id="GO:0046933">
    <property type="term" value="F:proton-transporting ATP synthase activity, rotational mechanism"/>
    <property type="evidence" value="ECO:0007669"/>
    <property type="project" value="InterPro"/>
</dbReference>
<evidence type="ECO:0000256" key="1">
    <source>
        <dbReference type="ARBA" id="ARBA00004370"/>
    </source>
</evidence>
<dbReference type="SUPFAM" id="SSF47928">
    <property type="entry name" value="N-terminal domain of the delta subunit of the F1F0-ATP synthase"/>
    <property type="match status" value="1"/>
</dbReference>
<dbReference type="PROSITE" id="PS00389">
    <property type="entry name" value="ATPASE_DELTA"/>
    <property type="match status" value="1"/>
</dbReference>
<comment type="subcellular location">
    <subcellularLocation>
        <location evidence="1">Membrane</location>
    </subcellularLocation>
</comment>
<reference evidence="8" key="1">
    <citation type="journal article" date="2019" name="Mol. Phylogenet. Evol.">
        <title>Morphological evolution and classification of the red algal order Ceramiales inferred using plastid phylogenomics.</title>
        <authorList>
            <person name="Diaz-Tapia P."/>
            <person name="Pasella M.M."/>
            <person name="Verbruggen H."/>
            <person name="Maggs C.A."/>
        </authorList>
    </citation>
    <scope>NUCLEOTIDE SEQUENCE</scope>
    <source>
        <strain evidence="8">PD2928_6</strain>
    </source>
</reference>
<gene>
    <name evidence="8" type="primary">atpD</name>
</gene>
<dbReference type="Gene3D" id="1.10.520.20">
    <property type="entry name" value="N-terminal domain of the delta subunit of the F1F0-ATP synthase"/>
    <property type="match status" value="1"/>
</dbReference>
<geneLocation type="plastid" evidence="8"/>
<dbReference type="InterPro" id="IPR026015">
    <property type="entry name" value="ATP_synth_OSCP/delta_N_sf"/>
</dbReference>
<organism evidence="8">
    <name type="scientific">Cryptopleura ramosa</name>
    <dbReference type="NCBI Taxonomy" id="131094"/>
    <lineage>
        <taxon>Eukaryota</taxon>
        <taxon>Rhodophyta</taxon>
        <taxon>Florideophyceae</taxon>
        <taxon>Rhodymeniophycidae</taxon>
        <taxon>Ceramiales</taxon>
        <taxon>Delesseriaceae</taxon>
        <taxon>Cryptopleura</taxon>
    </lineage>
</organism>
<evidence type="ECO:0000256" key="4">
    <source>
        <dbReference type="ARBA" id="ARBA00022781"/>
    </source>
</evidence>
<keyword evidence="8" id="KW-0934">Plastid</keyword>
<comment type="similarity">
    <text evidence="2">Belongs to the ATPase delta chain family.</text>
</comment>
<dbReference type="HAMAP" id="MF_01416">
    <property type="entry name" value="ATP_synth_delta_bact"/>
    <property type="match status" value="1"/>
</dbReference>
<keyword evidence="6" id="KW-0472">Membrane</keyword>
<keyword evidence="3" id="KW-0813">Transport</keyword>
<evidence type="ECO:0000256" key="5">
    <source>
        <dbReference type="ARBA" id="ARBA00023065"/>
    </source>
</evidence>
<dbReference type="Pfam" id="PF00213">
    <property type="entry name" value="OSCP"/>
    <property type="match status" value="1"/>
</dbReference>
<dbReference type="AlphaFoldDB" id="A0A4D6WPW0"/>
<keyword evidence="5" id="KW-0406">Ion transport</keyword>